<evidence type="ECO:0000313" key="3">
    <source>
        <dbReference type="Proteomes" id="UP001596233"/>
    </source>
</evidence>
<gene>
    <name evidence="2" type="ORF">ACFP56_18970</name>
</gene>
<proteinExistence type="predicted"/>
<dbReference type="Proteomes" id="UP001596233">
    <property type="component" value="Unassembled WGS sequence"/>
</dbReference>
<reference evidence="3" key="1">
    <citation type="journal article" date="2019" name="Int. J. Syst. Evol. Microbiol.">
        <title>The Global Catalogue of Microorganisms (GCM) 10K type strain sequencing project: providing services to taxonomists for standard genome sequencing and annotation.</title>
        <authorList>
            <consortium name="The Broad Institute Genomics Platform"/>
            <consortium name="The Broad Institute Genome Sequencing Center for Infectious Disease"/>
            <person name="Wu L."/>
            <person name="Ma J."/>
        </authorList>
    </citation>
    <scope>NUCLEOTIDE SEQUENCE [LARGE SCALE GENOMIC DNA]</scope>
    <source>
        <strain evidence="3">PCU 280</strain>
    </source>
</reference>
<feature type="transmembrane region" description="Helical" evidence="1">
    <location>
        <begin position="89"/>
        <end position="107"/>
    </location>
</feature>
<dbReference type="EMBL" id="JBHSTE010000007">
    <property type="protein sequence ID" value="MFC6334719.1"/>
    <property type="molecule type" value="Genomic_DNA"/>
</dbReference>
<feature type="transmembrane region" description="Helical" evidence="1">
    <location>
        <begin position="30"/>
        <end position="51"/>
    </location>
</feature>
<evidence type="ECO:0000313" key="2">
    <source>
        <dbReference type="EMBL" id="MFC6334719.1"/>
    </source>
</evidence>
<sequence length="167" mass="18535">MVRKAIIGPVLLLLGAYFLLNPVGEFSTGYVFAHFWPSLFVIPLGLFFHWMYFSMLGGKGEGLLIPGGVLLVTGVVCQVAMLMDNWDSMWPGFILAPAAGLFEFYWFGGRNKWLLIPICILTVLSVLFFAIFSLGSLLNEKLFGQPIFAILLVLVGITLMISRKKPV</sequence>
<feature type="transmembrane region" description="Helical" evidence="1">
    <location>
        <begin position="143"/>
        <end position="161"/>
    </location>
</feature>
<evidence type="ECO:0008006" key="4">
    <source>
        <dbReference type="Google" id="ProtNLM"/>
    </source>
</evidence>
<keyword evidence="1" id="KW-0472">Membrane</keyword>
<name>A0ABW1VB03_9BACL</name>
<feature type="transmembrane region" description="Helical" evidence="1">
    <location>
        <begin position="114"/>
        <end position="137"/>
    </location>
</feature>
<keyword evidence="1" id="KW-0812">Transmembrane</keyword>
<keyword evidence="1" id="KW-1133">Transmembrane helix</keyword>
<organism evidence="2 3">
    <name type="scientific">Paenibacillus septentrionalis</name>
    <dbReference type="NCBI Taxonomy" id="429342"/>
    <lineage>
        <taxon>Bacteria</taxon>
        <taxon>Bacillati</taxon>
        <taxon>Bacillota</taxon>
        <taxon>Bacilli</taxon>
        <taxon>Bacillales</taxon>
        <taxon>Paenibacillaceae</taxon>
        <taxon>Paenibacillus</taxon>
    </lineage>
</organism>
<dbReference type="RefSeq" id="WP_379237529.1">
    <property type="nucleotide sequence ID" value="NZ_JBHSTE010000007.1"/>
</dbReference>
<feature type="transmembrane region" description="Helical" evidence="1">
    <location>
        <begin position="63"/>
        <end position="83"/>
    </location>
</feature>
<protein>
    <recommendedName>
        <fullName evidence="4">DUF5668 domain-containing protein</fullName>
    </recommendedName>
</protein>
<comment type="caution">
    <text evidence="2">The sequence shown here is derived from an EMBL/GenBank/DDBJ whole genome shotgun (WGS) entry which is preliminary data.</text>
</comment>
<accession>A0ABW1VB03</accession>
<keyword evidence="3" id="KW-1185">Reference proteome</keyword>
<evidence type="ECO:0000256" key="1">
    <source>
        <dbReference type="SAM" id="Phobius"/>
    </source>
</evidence>